<keyword evidence="2" id="KW-1185">Reference proteome</keyword>
<dbReference type="OrthoDB" id="5772022at2"/>
<dbReference type="RefSeq" id="WP_094039559.1">
    <property type="nucleotide sequence ID" value="NZ_CP012621.1"/>
</dbReference>
<name>A0A231MZG5_9GAMM</name>
<sequence>MILIFTLLAPLSGALFYIAALQCALPPRRWALLGCLFGPAVLPLFMARRRWSLLCARGRSYSLLRA</sequence>
<protein>
    <submittedName>
        <fullName evidence="1">Uncharacterized protein</fullName>
    </submittedName>
</protein>
<dbReference type="EMBL" id="CP012621">
    <property type="protein sequence ID" value="ATG73727.1"/>
    <property type="molecule type" value="Genomic_DNA"/>
</dbReference>
<organism evidence="1 2">
    <name type="scientific">Zobellella denitrificans</name>
    <dbReference type="NCBI Taxonomy" id="347534"/>
    <lineage>
        <taxon>Bacteria</taxon>
        <taxon>Pseudomonadati</taxon>
        <taxon>Pseudomonadota</taxon>
        <taxon>Gammaproteobacteria</taxon>
        <taxon>Aeromonadales</taxon>
        <taxon>Aeromonadaceae</taxon>
        <taxon>Zobellella</taxon>
    </lineage>
</organism>
<dbReference type="AlphaFoldDB" id="A0A231MZG5"/>
<proteinExistence type="predicted"/>
<reference evidence="2" key="1">
    <citation type="submission" date="2015-09" db="EMBL/GenBank/DDBJ databases">
        <authorList>
            <person name="Shao Z."/>
            <person name="Wang L."/>
        </authorList>
    </citation>
    <scope>NUCLEOTIDE SEQUENCE [LARGE SCALE GENOMIC DNA]</scope>
    <source>
        <strain evidence="2">F13-1</strain>
    </source>
</reference>
<dbReference type="KEGG" id="zdf:AN401_07525"/>
<evidence type="ECO:0000313" key="1">
    <source>
        <dbReference type="EMBL" id="ATG73727.1"/>
    </source>
</evidence>
<gene>
    <name evidence="1" type="ORF">AN401_07525</name>
</gene>
<accession>A0A231MZG5</accession>
<dbReference type="Proteomes" id="UP000217763">
    <property type="component" value="Chromosome"/>
</dbReference>
<evidence type="ECO:0000313" key="2">
    <source>
        <dbReference type="Proteomes" id="UP000217763"/>
    </source>
</evidence>